<keyword evidence="2" id="KW-1185">Reference proteome</keyword>
<name>A0ABD1RSE8_9LAMI</name>
<accession>A0ABD1RSE8</accession>
<gene>
    <name evidence="1" type="ORF">Adt_26971</name>
</gene>
<evidence type="ECO:0000313" key="2">
    <source>
        <dbReference type="Proteomes" id="UP001604336"/>
    </source>
</evidence>
<dbReference type="Proteomes" id="UP001604336">
    <property type="component" value="Unassembled WGS sequence"/>
</dbReference>
<comment type="caution">
    <text evidence="1">The sequence shown here is derived from an EMBL/GenBank/DDBJ whole genome shotgun (WGS) entry which is preliminary data.</text>
</comment>
<sequence length="129" mass="14156">METAEQKVEESSGCCFDDARVAGDLVTPTSIPDDANPESSDSVIGVSAQYDGTCTLDASLSRPDSIDTTETTVNKLCYIRPRVCPHFNSISFCGCSKMKILRIIIVACFLLHYQVSRRKPCQSMLQNVL</sequence>
<proteinExistence type="predicted"/>
<dbReference type="EMBL" id="JBFOLK010000008">
    <property type="protein sequence ID" value="KAL2491343.1"/>
    <property type="molecule type" value="Genomic_DNA"/>
</dbReference>
<organism evidence="1 2">
    <name type="scientific">Abeliophyllum distichum</name>
    <dbReference type="NCBI Taxonomy" id="126358"/>
    <lineage>
        <taxon>Eukaryota</taxon>
        <taxon>Viridiplantae</taxon>
        <taxon>Streptophyta</taxon>
        <taxon>Embryophyta</taxon>
        <taxon>Tracheophyta</taxon>
        <taxon>Spermatophyta</taxon>
        <taxon>Magnoliopsida</taxon>
        <taxon>eudicotyledons</taxon>
        <taxon>Gunneridae</taxon>
        <taxon>Pentapetalae</taxon>
        <taxon>asterids</taxon>
        <taxon>lamiids</taxon>
        <taxon>Lamiales</taxon>
        <taxon>Oleaceae</taxon>
        <taxon>Forsythieae</taxon>
        <taxon>Abeliophyllum</taxon>
    </lineage>
</organism>
<reference evidence="2" key="1">
    <citation type="submission" date="2024-07" db="EMBL/GenBank/DDBJ databases">
        <title>Two chromosome-level genome assemblies of Korean endemic species Abeliophyllum distichum and Forsythia ovata (Oleaceae).</title>
        <authorList>
            <person name="Jang H."/>
        </authorList>
    </citation>
    <scope>NUCLEOTIDE SEQUENCE [LARGE SCALE GENOMIC DNA]</scope>
</reference>
<protein>
    <submittedName>
        <fullName evidence="1">Eukaryotic translation initiation factor 4G-like</fullName>
    </submittedName>
</protein>
<dbReference type="AlphaFoldDB" id="A0ABD1RSE8"/>
<evidence type="ECO:0000313" key="1">
    <source>
        <dbReference type="EMBL" id="KAL2491343.1"/>
    </source>
</evidence>